<name>A0A9X3UKT1_9HYPH</name>
<accession>A0A9X3UKT1</accession>
<organism evidence="6 7">
    <name type="scientific">Hoeflea prorocentri</name>
    <dbReference type="NCBI Taxonomy" id="1922333"/>
    <lineage>
        <taxon>Bacteria</taxon>
        <taxon>Pseudomonadati</taxon>
        <taxon>Pseudomonadota</taxon>
        <taxon>Alphaproteobacteria</taxon>
        <taxon>Hyphomicrobiales</taxon>
        <taxon>Rhizobiaceae</taxon>
        <taxon>Hoeflea</taxon>
    </lineage>
</organism>
<feature type="domain" description="HTH araC/xylS-type" evidence="5">
    <location>
        <begin position="231"/>
        <end position="329"/>
    </location>
</feature>
<dbReference type="PANTHER" id="PTHR46796">
    <property type="entry name" value="HTH-TYPE TRANSCRIPTIONAL ACTIVATOR RHAS-RELATED"/>
    <property type="match status" value="1"/>
</dbReference>
<dbReference type="Proteomes" id="UP001151234">
    <property type="component" value="Unassembled WGS sequence"/>
</dbReference>
<protein>
    <submittedName>
        <fullName evidence="6">Helix-turn-helix transcriptional regulator</fullName>
    </submittedName>
</protein>
<dbReference type="InterPro" id="IPR050204">
    <property type="entry name" value="AraC_XylS_family_regulators"/>
</dbReference>
<evidence type="ECO:0000256" key="4">
    <source>
        <dbReference type="SAM" id="MobiDB-lite"/>
    </source>
</evidence>
<dbReference type="Pfam" id="PF12833">
    <property type="entry name" value="HTH_18"/>
    <property type="match status" value="1"/>
</dbReference>
<evidence type="ECO:0000256" key="3">
    <source>
        <dbReference type="ARBA" id="ARBA00023163"/>
    </source>
</evidence>
<dbReference type="Gene3D" id="1.10.10.60">
    <property type="entry name" value="Homeodomain-like"/>
    <property type="match status" value="1"/>
</dbReference>
<dbReference type="EMBL" id="JAPJZI010000001">
    <property type="protein sequence ID" value="MDA5398551.1"/>
    <property type="molecule type" value="Genomic_DNA"/>
</dbReference>
<sequence length="343" mass="37844">MSFTLQSFEKFRKRYSSILSGTVEMIGDGISQRIGAYSAKPTAVRGRDARSEFAGFTGANVTLNCVNWGSPVVGTALDDHNTFCLSISLEGHAKTFDPDLGTIDPRIDEARVFCWQAGTQTVCSDSNTVINFSVPCDLLQHRVKTMYDNELNDALTFSPLLDLNSARAKPILSLIDHFKSLITETPEVLNNPLIATNLNETAVSIILSSLQHNYADRHLPIGNDVALRRVSLAEEYMRAHADQPITVETLAQHTNCGERALFAGFRRYRNATPMSVLRDIRLDNAYSDLQDGACSVTECAFKWGFSNLGRFSKLYSEKHGEKPSQTANSSGMHAIGKTVVGRR</sequence>
<evidence type="ECO:0000313" key="7">
    <source>
        <dbReference type="Proteomes" id="UP001151234"/>
    </source>
</evidence>
<comment type="caution">
    <text evidence="6">The sequence shown here is derived from an EMBL/GenBank/DDBJ whole genome shotgun (WGS) entry which is preliminary data.</text>
</comment>
<evidence type="ECO:0000256" key="1">
    <source>
        <dbReference type="ARBA" id="ARBA00023015"/>
    </source>
</evidence>
<dbReference type="AlphaFoldDB" id="A0A9X3UKT1"/>
<dbReference type="PANTHER" id="PTHR46796:SF12">
    <property type="entry name" value="HTH-TYPE DNA-BINDING TRANSCRIPTIONAL ACTIVATOR EUTR"/>
    <property type="match status" value="1"/>
</dbReference>
<evidence type="ECO:0000259" key="5">
    <source>
        <dbReference type="PROSITE" id="PS01124"/>
    </source>
</evidence>
<dbReference type="InterPro" id="IPR009057">
    <property type="entry name" value="Homeodomain-like_sf"/>
</dbReference>
<proteinExistence type="predicted"/>
<evidence type="ECO:0000313" key="6">
    <source>
        <dbReference type="EMBL" id="MDA5398551.1"/>
    </source>
</evidence>
<gene>
    <name evidence="6" type="ORF">OQ273_08210</name>
</gene>
<feature type="region of interest" description="Disordered" evidence="4">
    <location>
        <begin position="319"/>
        <end position="343"/>
    </location>
</feature>
<keyword evidence="1" id="KW-0805">Transcription regulation</keyword>
<dbReference type="SUPFAM" id="SSF46689">
    <property type="entry name" value="Homeodomain-like"/>
    <property type="match status" value="2"/>
</dbReference>
<reference evidence="6" key="1">
    <citation type="submission" date="2022-11" db="EMBL/GenBank/DDBJ databases">
        <title>Draft genome sequence of Hoeflea poritis E7-10 and Hoeflea prorocentri PM5-8, separated from scleractinian coral Porites lutea and marine dinoflagellate.</title>
        <authorList>
            <person name="Zhang G."/>
            <person name="Wei Q."/>
            <person name="Cai L."/>
        </authorList>
    </citation>
    <scope>NUCLEOTIDE SEQUENCE</scope>
    <source>
        <strain evidence="6">PM5-8</strain>
    </source>
</reference>
<dbReference type="RefSeq" id="WP_267989964.1">
    <property type="nucleotide sequence ID" value="NZ_JAPJZI010000001.1"/>
</dbReference>
<keyword evidence="3" id="KW-0804">Transcription</keyword>
<dbReference type="SMART" id="SM00342">
    <property type="entry name" value="HTH_ARAC"/>
    <property type="match status" value="1"/>
</dbReference>
<evidence type="ECO:0000256" key="2">
    <source>
        <dbReference type="ARBA" id="ARBA00023125"/>
    </source>
</evidence>
<dbReference type="PROSITE" id="PS01124">
    <property type="entry name" value="HTH_ARAC_FAMILY_2"/>
    <property type="match status" value="1"/>
</dbReference>
<keyword evidence="2" id="KW-0238">DNA-binding</keyword>
<dbReference type="InterPro" id="IPR018060">
    <property type="entry name" value="HTH_AraC"/>
</dbReference>
<dbReference type="GO" id="GO:0043565">
    <property type="term" value="F:sequence-specific DNA binding"/>
    <property type="evidence" value="ECO:0007669"/>
    <property type="project" value="InterPro"/>
</dbReference>
<keyword evidence="7" id="KW-1185">Reference proteome</keyword>
<dbReference type="GO" id="GO:0003700">
    <property type="term" value="F:DNA-binding transcription factor activity"/>
    <property type="evidence" value="ECO:0007669"/>
    <property type="project" value="InterPro"/>
</dbReference>